<dbReference type="CDD" id="cd02440">
    <property type="entry name" value="AdoMet_MTases"/>
    <property type="match status" value="1"/>
</dbReference>
<sequence>MTGSTAQGYAFDNASDQAGDHHDALGQLLNAQTRQFIGDLIDLPGTSCLEIGAGAGSIAVWLADQGAEVLATDIAPQHIPARRGLTVRRHDVVTDDPPGRFDLVHARLVLGHLPRREQALRRMIGALKRGGVLLTGDYMVAPGAFVADAPDRRTGELLSRYLPAHVRALSAHGNDPEWPHRAPAAFAAAGLTDVSFRLHGGSWRGGGAGCRLLLAGIPQLRGALLEHGLTEDDLTATTAALADPRLLLNGFLFVQTSGRSAEPADS</sequence>
<dbReference type="InterPro" id="IPR029063">
    <property type="entry name" value="SAM-dependent_MTases_sf"/>
</dbReference>
<dbReference type="AlphaFoldDB" id="A0A1I2IAN1"/>
<feature type="domain" description="Methyltransferase type 12" evidence="2">
    <location>
        <begin position="49"/>
        <end position="133"/>
    </location>
</feature>
<dbReference type="OrthoDB" id="3469983at2"/>
<reference evidence="3 4" key="1">
    <citation type="submission" date="2016-10" db="EMBL/GenBank/DDBJ databases">
        <authorList>
            <person name="de Groot N.N."/>
        </authorList>
    </citation>
    <scope>NUCLEOTIDE SEQUENCE [LARGE SCALE GENOMIC DNA]</scope>
    <source>
        <strain evidence="3 4">DSM 43019</strain>
    </source>
</reference>
<dbReference type="RefSeq" id="WP_093618156.1">
    <property type="nucleotide sequence ID" value="NZ_BOMT01000052.1"/>
</dbReference>
<organism evidence="3 4">
    <name type="scientific">Actinoplanes philippinensis</name>
    <dbReference type="NCBI Taxonomy" id="35752"/>
    <lineage>
        <taxon>Bacteria</taxon>
        <taxon>Bacillati</taxon>
        <taxon>Actinomycetota</taxon>
        <taxon>Actinomycetes</taxon>
        <taxon>Micromonosporales</taxon>
        <taxon>Micromonosporaceae</taxon>
        <taxon>Actinoplanes</taxon>
    </lineage>
</organism>
<dbReference type="EMBL" id="FONV01000009">
    <property type="protein sequence ID" value="SFF37916.1"/>
    <property type="molecule type" value="Genomic_DNA"/>
</dbReference>
<keyword evidence="1 3" id="KW-0808">Transferase</keyword>
<dbReference type="PANTHER" id="PTHR43861">
    <property type="entry name" value="TRANS-ACONITATE 2-METHYLTRANSFERASE-RELATED"/>
    <property type="match status" value="1"/>
</dbReference>
<dbReference type="Gene3D" id="3.40.50.150">
    <property type="entry name" value="Vaccinia Virus protein VP39"/>
    <property type="match status" value="1"/>
</dbReference>
<dbReference type="STRING" id="35752.SAMN05421541_109367"/>
<evidence type="ECO:0000256" key="1">
    <source>
        <dbReference type="ARBA" id="ARBA00022679"/>
    </source>
</evidence>
<dbReference type="PANTHER" id="PTHR43861:SF3">
    <property type="entry name" value="PUTATIVE (AFU_ORTHOLOGUE AFUA_2G14390)-RELATED"/>
    <property type="match status" value="1"/>
</dbReference>
<dbReference type="Proteomes" id="UP000199645">
    <property type="component" value="Unassembled WGS sequence"/>
</dbReference>
<dbReference type="GO" id="GO:0008168">
    <property type="term" value="F:methyltransferase activity"/>
    <property type="evidence" value="ECO:0007669"/>
    <property type="project" value="UniProtKB-KW"/>
</dbReference>
<proteinExistence type="predicted"/>
<gene>
    <name evidence="3" type="ORF">SAMN05421541_109367</name>
</gene>
<dbReference type="GO" id="GO:0032259">
    <property type="term" value="P:methylation"/>
    <property type="evidence" value="ECO:0007669"/>
    <property type="project" value="UniProtKB-KW"/>
</dbReference>
<name>A0A1I2IAN1_9ACTN</name>
<dbReference type="InterPro" id="IPR013217">
    <property type="entry name" value="Methyltransf_12"/>
</dbReference>
<evidence type="ECO:0000313" key="4">
    <source>
        <dbReference type="Proteomes" id="UP000199645"/>
    </source>
</evidence>
<dbReference type="SUPFAM" id="SSF53335">
    <property type="entry name" value="S-adenosyl-L-methionine-dependent methyltransferases"/>
    <property type="match status" value="1"/>
</dbReference>
<keyword evidence="3" id="KW-0489">Methyltransferase</keyword>
<evidence type="ECO:0000259" key="2">
    <source>
        <dbReference type="Pfam" id="PF08242"/>
    </source>
</evidence>
<evidence type="ECO:0000313" key="3">
    <source>
        <dbReference type="EMBL" id="SFF37916.1"/>
    </source>
</evidence>
<protein>
    <submittedName>
        <fullName evidence="3">Methyltransferase domain-containing protein</fullName>
    </submittedName>
</protein>
<accession>A0A1I2IAN1</accession>
<dbReference type="Pfam" id="PF08242">
    <property type="entry name" value="Methyltransf_12"/>
    <property type="match status" value="1"/>
</dbReference>
<keyword evidence="4" id="KW-1185">Reference proteome</keyword>